<reference evidence="1 2" key="1">
    <citation type="submission" date="2016-01" db="EMBL/GenBank/DDBJ databases">
        <title>Draft Genome Sequences of Seven Thermophilic Sporeformers Isolated from Foods.</title>
        <authorList>
            <person name="Berendsen E.M."/>
            <person name="Wells-Bennik M.H."/>
            <person name="Krawcyk A.O."/>
            <person name="De Jong A."/>
            <person name="Holsappel S."/>
            <person name="Eijlander R.T."/>
            <person name="Kuipers O.P."/>
        </authorList>
    </citation>
    <scope>NUCLEOTIDE SEQUENCE [LARGE SCALE GENOMIC DNA]</scope>
    <source>
        <strain evidence="1 2">B4135</strain>
    </source>
</reference>
<dbReference type="AlphaFoldDB" id="A0A150M5Y4"/>
<evidence type="ECO:0000313" key="1">
    <source>
        <dbReference type="EMBL" id="KYD19938.1"/>
    </source>
</evidence>
<comment type="caution">
    <text evidence="1">The sequence shown here is derived from an EMBL/GenBank/DDBJ whole genome shotgun (WGS) entry which is preliminary data.</text>
</comment>
<proteinExistence type="predicted"/>
<dbReference type="Proteomes" id="UP000075683">
    <property type="component" value="Unassembled WGS sequence"/>
</dbReference>
<evidence type="ECO:0000313" key="2">
    <source>
        <dbReference type="Proteomes" id="UP000075683"/>
    </source>
</evidence>
<name>A0A150M5Y4_9BACI</name>
<dbReference type="STRING" id="301148.B4135_0837"/>
<dbReference type="EMBL" id="LQYT01000037">
    <property type="protein sequence ID" value="KYD19938.1"/>
    <property type="molecule type" value="Genomic_DNA"/>
</dbReference>
<sequence>MIGAPAIALRPDVPLIGGWLRERVDAAGPALTHAGNHPAFRGK</sequence>
<gene>
    <name evidence="1" type="ORF">B4135_0837</name>
</gene>
<accession>A0A150M5Y4</accession>
<protein>
    <submittedName>
        <fullName evidence="1">Uncharacterized protein</fullName>
    </submittedName>
</protein>
<organism evidence="1 2">
    <name type="scientific">Caldibacillus debilis</name>
    <dbReference type="NCBI Taxonomy" id="301148"/>
    <lineage>
        <taxon>Bacteria</taxon>
        <taxon>Bacillati</taxon>
        <taxon>Bacillota</taxon>
        <taxon>Bacilli</taxon>
        <taxon>Bacillales</taxon>
        <taxon>Bacillaceae</taxon>
        <taxon>Caldibacillus</taxon>
    </lineage>
</organism>